<name>A0ABD2KKG0_HETSC</name>
<dbReference type="Proteomes" id="UP001620645">
    <property type="component" value="Unassembled WGS sequence"/>
</dbReference>
<keyword evidence="3" id="KW-1185">Reference proteome</keyword>
<organism evidence="2 3">
    <name type="scientific">Heterodera schachtii</name>
    <name type="common">Sugarbeet cyst nematode worm</name>
    <name type="synonym">Tylenchus schachtii</name>
    <dbReference type="NCBI Taxonomy" id="97005"/>
    <lineage>
        <taxon>Eukaryota</taxon>
        <taxon>Metazoa</taxon>
        <taxon>Ecdysozoa</taxon>
        <taxon>Nematoda</taxon>
        <taxon>Chromadorea</taxon>
        <taxon>Rhabditida</taxon>
        <taxon>Tylenchina</taxon>
        <taxon>Tylenchomorpha</taxon>
        <taxon>Tylenchoidea</taxon>
        <taxon>Heteroderidae</taxon>
        <taxon>Heteroderinae</taxon>
        <taxon>Heterodera</taxon>
    </lineage>
</organism>
<dbReference type="PANTHER" id="PTHR16206:SF4">
    <property type="entry name" value="PROTEIN LET-99"/>
    <property type="match status" value="1"/>
</dbReference>
<sequence length="676" mass="78385">MPTPICDTPSISGVKKDQFEATKKWRKALKNFHESMPLSTHRRQLRTFTETFTGKDALDFAEQIFPSVFPLCNTRDKSRQLLERFLCFGYITNVRDENCKSFSDNATLYKFCNERIAQILSSSQEDEMNWRRNVFLARSSSVRDKDITDRLQTEEFAPTKTTNLREDLSKMAKLNGRLSISCQDISAMEKQNQGNSSQTKKSGTGILNNLVNIGKASASLFSLNRSNSESSRVRQQKCGNVSATTNSKLFGETRIAGNNNDKMCGASQSVFKTCSSTAAHLLPQQQNVRYRVPMSNHSHTVDHNQLTRMVFTDADEFKFWRSVIVNWFTNFASFNKLGYFFHANFSGADVRWNCKRINENTGIVQRLREQNDLGELHRDLLFSLRRLGQWGGTDQTQETFPPSNDAFAHFALVKKHLTSMAPIIPREQAQCLQNVFKHFAHFEINSATKDWTQEELRLYKRLFLGLRLCTLTFPPQLLRNLQILFKCIRQFCFNAKLMQENCWSASLRISKEENSLSICEINDQRIERVLRELFVFFFPQKNSECPKSFSLFKLLVEHVTPCLIQTPKWLADEVQKEMKEFVNIGQTHNKQRTNETILPANWYCDRINRTEYEAQSKDSDRHLLDLLDQILSNHHPNSLQRYDQLKKFRLAYPSIYEKRFPTHSSHLVVGTNLNHS</sequence>
<reference evidence="2 3" key="1">
    <citation type="submission" date="2024-10" db="EMBL/GenBank/DDBJ databases">
        <authorList>
            <person name="Kim D."/>
        </authorList>
    </citation>
    <scope>NUCLEOTIDE SEQUENCE [LARGE SCALE GENOMIC DNA]</scope>
    <source>
        <strain evidence="2">Taebaek</strain>
    </source>
</reference>
<dbReference type="PANTHER" id="PTHR16206">
    <property type="entry name" value="DEP DOMAIN-CONTAINING"/>
    <property type="match status" value="1"/>
</dbReference>
<dbReference type="InterPro" id="IPR000591">
    <property type="entry name" value="DEP_dom"/>
</dbReference>
<proteinExistence type="predicted"/>
<dbReference type="InterPro" id="IPR036388">
    <property type="entry name" value="WH-like_DNA-bd_sf"/>
</dbReference>
<protein>
    <recommendedName>
        <fullName evidence="1">DEP domain-containing protein</fullName>
    </recommendedName>
</protein>
<dbReference type="SUPFAM" id="SSF46785">
    <property type="entry name" value="Winged helix' DNA-binding domain"/>
    <property type="match status" value="1"/>
</dbReference>
<evidence type="ECO:0000259" key="1">
    <source>
        <dbReference type="PROSITE" id="PS50186"/>
    </source>
</evidence>
<dbReference type="InterPro" id="IPR036390">
    <property type="entry name" value="WH_DNA-bd_sf"/>
</dbReference>
<feature type="domain" description="DEP" evidence="1">
    <location>
        <begin position="32"/>
        <end position="113"/>
    </location>
</feature>
<evidence type="ECO:0000313" key="3">
    <source>
        <dbReference type="Proteomes" id="UP001620645"/>
    </source>
</evidence>
<dbReference type="EMBL" id="JBICCN010000015">
    <property type="protein sequence ID" value="KAL3103425.1"/>
    <property type="molecule type" value="Genomic_DNA"/>
</dbReference>
<gene>
    <name evidence="2" type="ORF">niasHS_002611</name>
</gene>
<dbReference type="Gene3D" id="1.10.10.10">
    <property type="entry name" value="Winged helix-like DNA-binding domain superfamily/Winged helix DNA-binding domain"/>
    <property type="match status" value="1"/>
</dbReference>
<dbReference type="SMART" id="SM00049">
    <property type="entry name" value="DEP"/>
    <property type="match status" value="1"/>
</dbReference>
<dbReference type="AlphaFoldDB" id="A0ABD2KKG0"/>
<dbReference type="PROSITE" id="PS50186">
    <property type="entry name" value="DEP"/>
    <property type="match status" value="1"/>
</dbReference>
<accession>A0ABD2KKG0</accession>
<dbReference type="Pfam" id="PF00610">
    <property type="entry name" value="DEP"/>
    <property type="match status" value="1"/>
</dbReference>
<evidence type="ECO:0000313" key="2">
    <source>
        <dbReference type="EMBL" id="KAL3103425.1"/>
    </source>
</evidence>
<comment type="caution">
    <text evidence="2">The sequence shown here is derived from an EMBL/GenBank/DDBJ whole genome shotgun (WGS) entry which is preliminary data.</text>
</comment>